<dbReference type="PANTHER" id="PTHR43581">
    <property type="entry name" value="ATP/GTP PHOSPHATASE"/>
    <property type="match status" value="1"/>
</dbReference>
<dbReference type="InterPro" id="IPR041685">
    <property type="entry name" value="AAA_GajA/Old/RecF-like"/>
</dbReference>
<protein>
    <recommendedName>
        <fullName evidence="1">AAA+ ATPase domain-containing protein</fullName>
    </recommendedName>
</protein>
<dbReference type="Pfam" id="PF13304">
    <property type="entry name" value="AAA_21"/>
    <property type="match status" value="1"/>
</dbReference>
<dbReference type="AlphaFoldDB" id="A0A5B7WWC5"/>
<sequence>MILKVLRPNTDTPSYAATQPGTMSTDTFESASWGIMTTIRDKSEKQPEALHGKSSEGIGLDDVVWELENLSFDATRRADERVILVEEKAKLLKPIHEVSLTRFKQHSDLRLNLKSNLSLMAGSNNSGKSSILQALAVWEFCRLSTTMERGGRSGLYPNRVGVQGFGISEDEFSPINIPSLKHMWTNLKPGQKNPGEDGYTLKIGIEWTTGIGQKHLTFGLSLANDRLFIRVDKSNLGAGDAIPRIAYLPPFAGITAHEQRVSGALRRRRIGEGLAGAVLRNLLLEMQQENVRKRTALRNSVNNGKRSKIRDKDLEDLRQSDPWELLQQTLREVFGAELSVSEFREEYHSYIQVQVIKGTLSGHKLTPHRNFTKRDLMVEGSGFLQWLSVFALATSPEVDVLLLDEPDAHLHPQLQKELLDRLENLTESSKKQVFVATHSSEILKHSEPGQILEFRENGPPRYLTADHQKIGLLEGIGAHYAPRIDKIRRTRKVFFHEGTTDIEVLRKVGEILNKPLSNDWVAWKTERSHKDRKMLWMSLEKEISGLIAVSLRDRDEEEVNTVDHELRDKSIKMTEGFDMRKWRRRHLESYLIVPRALSAAAKMPVDDVVQYLSNQHALVIPSDYYQSNCPGTLLEIRGKTILEGLQLTAGEVVQHLEPHEVCEDLRIMVDLLSASTE</sequence>
<dbReference type="KEGG" id="gcr:GcLGCM259_2495"/>
<dbReference type="PANTHER" id="PTHR43581:SF2">
    <property type="entry name" value="EXCINUCLEASE ATPASE SUBUNIT"/>
    <property type="match status" value="1"/>
</dbReference>
<dbReference type="CDD" id="cd00267">
    <property type="entry name" value="ABC_ATPase"/>
    <property type="match status" value="1"/>
</dbReference>
<dbReference type="InterPro" id="IPR003959">
    <property type="entry name" value="ATPase_AAA_core"/>
</dbReference>
<organism evidence="2 3">
    <name type="scientific">Glutamicibacter creatinolyticus</name>
    <dbReference type="NCBI Taxonomy" id="162496"/>
    <lineage>
        <taxon>Bacteria</taxon>
        <taxon>Bacillati</taxon>
        <taxon>Actinomycetota</taxon>
        <taxon>Actinomycetes</taxon>
        <taxon>Micrococcales</taxon>
        <taxon>Micrococcaceae</taxon>
        <taxon>Glutamicibacter</taxon>
    </lineage>
</organism>
<dbReference type="Proteomes" id="UP000307000">
    <property type="component" value="Chromosome"/>
</dbReference>
<dbReference type="EMBL" id="CP034412">
    <property type="protein sequence ID" value="QCY48202.1"/>
    <property type="molecule type" value="Genomic_DNA"/>
</dbReference>
<dbReference type="GO" id="GO:0005524">
    <property type="term" value="F:ATP binding"/>
    <property type="evidence" value="ECO:0007669"/>
    <property type="project" value="InterPro"/>
</dbReference>
<accession>A0A5B7WWC5</accession>
<dbReference type="SUPFAM" id="SSF52540">
    <property type="entry name" value="P-loop containing nucleoside triphosphate hydrolases"/>
    <property type="match status" value="1"/>
</dbReference>
<evidence type="ECO:0000313" key="3">
    <source>
        <dbReference type="Proteomes" id="UP000307000"/>
    </source>
</evidence>
<name>A0A5B7WWC5_9MICC</name>
<keyword evidence="3" id="KW-1185">Reference proteome</keyword>
<evidence type="ECO:0000313" key="2">
    <source>
        <dbReference type="EMBL" id="QCY48202.1"/>
    </source>
</evidence>
<dbReference type="Gene3D" id="3.40.50.300">
    <property type="entry name" value="P-loop containing nucleotide triphosphate hydrolases"/>
    <property type="match status" value="2"/>
</dbReference>
<reference evidence="2 3" key="1">
    <citation type="submission" date="2018-12" db="EMBL/GenBank/DDBJ databases">
        <title>Complete Genome Sequence of Glutamicibacter creatinolyticus strain LGCM259,isolated from an abscess of a 12-year-old mare in Italy.</title>
        <authorList>
            <person name="Santos R.G."/>
            <person name="Silva A.L."/>
            <person name="Seyffert N."/>
            <person name="Castro T.L.P."/>
            <person name="Attili A.R."/>
            <person name="Rifici C."/>
            <person name="Mazzullo G."/>
            <person name="Brenig B."/>
            <person name="Venanzi F."/>
            <person name="Azevedo V."/>
        </authorList>
    </citation>
    <scope>NUCLEOTIDE SEQUENCE [LARGE SCALE GENOMIC DNA]</scope>
    <source>
        <strain evidence="2 3">LGCM 259</strain>
    </source>
</reference>
<dbReference type="InterPro" id="IPR051396">
    <property type="entry name" value="Bact_Antivir_Def_Nuclease"/>
</dbReference>
<feature type="domain" description="AAA+ ATPase" evidence="1">
    <location>
        <begin position="114"/>
        <end position="459"/>
    </location>
</feature>
<proteinExistence type="predicted"/>
<dbReference type="SMART" id="SM00382">
    <property type="entry name" value="AAA"/>
    <property type="match status" value="1"/>
</dbReference>
<evidence type="ECO:0000259" key="1">
    <source>
        <dbReference type="SMART" id="SM00382"/>
    </source>
</evidence>
<dbReference type="InterPro" id="IPR027417">
    <property type="entry name" value="P-loop_NTPase"/>
</dbReference>
<dbReference type="Pfam" id="PF13175">
    <property type="entry name" value="AAA_15"/>
    <property type="match status" value="1"/>
</dbReference>
<gene>
    <name evidence="2" type="ORF">GcLGCM259_2495</name>
</gene>
<dbReference type="InterPro" id="IPR003593">
    <property type="entry name" value="AAA+_ATPase"/>
</dbReference>
<dbReference type="GO" id="GO:0016887">
    <property type="term" value="F:ATP hydrolysis activity"/>
    <property type="evidence" value="ECO:0007669"/>
    <property type="project" value="InterPro"/>
</dbReference>